<keyword evidence="1" id="KW-1133">Transmembrane helix</keyword>
<feature type="transmembrane region" description="Helical" evidence="1">
    <location>
        <begin position="52"/>
        <end position="72"/>
    </location>
</feature>
<protein>
    <submittedName>
        <fullName evidence="2">Uncharacterized protein</fullName>
    </submittedName>
</protein>
<keyword evidence="1" id="KW-0812">Transmembrane</keyword>
<comment type="caution">
    <text evidence="2">The sequence shown here is derived from an EMBL/GenBank/DDBJ whole genome shotgun (WGS) entry which is preliminary data.</text>
</comment>
<feature type="transmembrane region" description="Helical" evidence="1">
    <location>
        <begin position="12"/>
        <end position="32"/>
    </location>
</feature>
<sequence>MLLRPLLDGSVLIFSTGSFMLNLALKKAAYFWLPPFHEGKGQPSKAETVARVIWAIQFIVLIGAAIGCLFIARLRNCETTFRPPDPSDFKMTPI</sequence>
<evidence type="ECO:0000313" key="2">
    <source>
        <dbReference type="EMBL" id="CAE6515045.1"/>
    </source>
</evidence>
<accession>A0A8H8Z3C6</accession>
<name>A0A8H8Z3C6_9PROT</name>
<keyword evidence="1" id="KW-0472">Membrane</keyword>
<gene>
    <name evidence="2" type="ORF">NMYAN_50187</name>
</gene>
<reference evidence="2" key="1">
    <citation type="submission" date="2021-02" db="EMBL/GenBank/DDBJ databases">
        <authorList>
            <person name="Han P."/>
        </authorList>
    </citation>
    <scope>NUCLEOTIDE SEQUENCE</scope>
    <source>
        <strain evidence="2">Nitrosomonas nitrosa 18-3D</strain>
    </source>
</reference>
<dbReference type="AlphaFoldDB" id="A0A8H8Z3C6"/>
<evidence type="ECO:0000256" key="1">
    <source>
        <dbReference type="SAM" id="Phobius"/>
    </source>
</evidence>
<evidence type="ECO:0000313" key="3">
    <source>
        <dbReference type="Proteomes" id="UP000601736"/>
    </source>
</evidence>
<proteinExistence type="predicted"/>
<dbReference type="EMBL" id="CAJNAP010000045">
    <property type="protein sequence ID" value="CAE6515045.1"/>
    <property type="molecule type" value="Genomic_DNA"/>
</dbReference>
<organism evidence="2 3">
    <name type="scientific">Nitrosomonas nitrosa</name>
    <dbReference type="NCBI Taxonomy" id="52442"/>
    <lineage>
        <taxon>Bacteria</taxon>
        <taxon>Pseudomonadati</taxon>
        <taxon>Pseudomonadota</taxon>
        <taxon>Betaproteobacteria</taxon>
        <taxon>Nitrosomonadales</taxon>
        <taxon>Nitrosomonadaceae</taxon>
        <taxon>Nitrosomonas</taxon>
    </lineage>
</organism>
<dbReference type="Proteomes" id="UP000601736">
    <property type="component" value="Unassembled WGS sequence"/>
</dbReference>